<organism evidence="2 3">
    <name type="scientific">Pedobacter boryungensis</name>
    <dbReference type="NCBI Taxonomy" id="869962"/>
    <lineage>
        <taxon>Bacteria</taxon>
        <taxon>Pseudomonadati</taxon>
        <taxon>Bacteroidota</taxon>
        <taxon>Sphingobacteriia</taxon>
        <taxon>Sphingobacteriales</taxon>
        <taxon>Sphingobacteriaceae</taxon>
        <taxon>Pedobacter</taxon>
    </lineage>
</organism>
<evidence type="ECO:0000313" key="3">
    <source>
        <dbReference type="Proteomes" id="UP000762110"/>
    </source>
</evidence>
<evidence type="ECO:0000313" key="2">
    <source>
        <dbReference type="EMBL" id="NQX32978.1"/>
    </source>
</evidence>
<comment type="caution">
    <text evidence="2">The sequence shown here is derived from an EMBL/GenBank/DDBJ whole genome shotgun (WGS) entry which is preliminary data.</text>
</comment>
<keyword evidence="3" id="KW-1185">Reference proteome</keyword>
<dbReference type="RefSeq" id="WP_173273636.1">
    <property type="nucleotide sequence ID" value="NZ_JABMKV010000004.1"/>
</dbReference>
<accession>A0ABX2DHH1</accession>
<protein>
    <submittedName>
        <fullName evidence="2">Type I restriction enzyme HsdR N-terminal domain-containing protein</fullName>
    </submittedName>
</protein>
<dbReference type="Pfam" id="PF13588">
    <property type="entry name" value="HSDR_N_2"/>
    <property type="match status" value="1"/>
</dbReference>
<gene>
    <name evidence="2" type="ORF">HQN85_14670</name>
</gene>
<sequence>MPIFNPTPLNLPHHPFKITQRDDLYFIFDEIRKKHLVLTPEEWVRQHFIRYLIKEKNFPAALLQIEGGLSLNQTRKRSDILVYDNLGEKIMVVECKAPSVAITQATFDQAARYNSVYKARWLAVSNGLQHYYAQIDHTNGKFLFVEELPSYKEL</sequence>
<feature type="domain" description="Type I restriction enzyme R protein N-terminal" evidence="1">
    <location>
        <begin position="40"/>
        <end position="149"/>
    </location>
</feature>
<dbReference type="Gene3D" id="3.90.1570.30">
    <property type="match status" value="1"/>
</dbReference>
<proteinExistence type="predicted"/>
<dbReference type="EMBL" id="JABMKV010000004">
    <property type="protein sequence ID" value="NQX32978.1"/>
    <property type="molecule type" value="Genomic_DNA"/>
</dbReference>
<name>A0ABX2DHH1_9SPHI</name>
<dbReference type="Proteomes" id="UP000762110">
    <property type="component" value="Unassembled WGS sequence"/>
</dbReference>
<dbReference type="InterPro" id="IPR029464">
    <property type="entry name" value="HSDR_N"/>
</dbReference>
<evidence type="ECO:0000259" key="1">
    <source>
        <dbReference type="Pfam" id="PF13588"/>
    </source>
</evidence>
<reference evidence="2 3" key="1">
    <citation type="submission" date="2020-05" db="EMBL/GenBank/DDBJ databases">
        <title>Description of Pedobacter foliorum sp. nov.</title>
        <authorList>
            <person name="Qi S."/>
            <person name="Carlier A."/>
            <person name="Cnockaert M."/>
            <person name="Vandamme P."/>
        </authorList>
    </citation>
    <scope>NUCLEOTIDE SEQUENCE [LARGE SCALE GENOMIC DNA]</scope>
    <source>
        <strain evidence="2 3">LMG 31300</strain>
    </source>
</reference>